<evidence type="ECO:0000256" key="9">
    <source>
        <dbReference type="ARBA" id="ARBA00023180"/>
    </source>
</evidence>
<keyword evidence="7" id="KW-1133">Transmembrane helix</keyword>
<proteinExistence type="inferred from homology"/>
<dbReference type="InterPro" id="IPR032675">
    <property type="entry name" value="LRR_dom_sf"/>
</dbReference>
<evidence type="ECO:0000259" key="11">
    <source>
        <dbReference type="Pfam" id="PF08263"/>
    </source>
</evidence>
<dbReference type="InterPro" id="IPR001611">
    <property type="entry name" value="Leu-rich_rpt"/>
</dbReference>
<sequence length="201" mass="22508">MLLLRYFIVSSLALPASSVKNITTDQHALLAFKEQVIDPRGILAYNWSVSYPVCSWVGISCDTRHHRVTKLDLSDSSLEGPISAHLGNISFLVSLNISGNNFHGHLPNELRQLRRLKFIDFNFNQLSGVLPSWIGSLPKLRMLSLRNNSFRGPFPDSLYNLSKLETLEMRFNIVGGKIPTKIGNLSKLLHLNLGNNNLQGN</sequence>
<feature type="chain" id="PRO_5042872820" description="Leucine-rich repeat-containing N-terminal plant-type domain-containing protein" evidence="10">
    <location>
        <begin position="19"/>
        <end position="201"/>
    </location>
</feature>
<name>A0AAP0MN55_9ROSI</name>
<dbReference type="PANTHER" id="PTHR48060:SF21">
    <property type="entry name" value="L DOMAIN-LIKE PROTEIN"/>
    <property type="match status" value="1"/>
</dbReference>
<dbReference type="EMBL" id="JBCGBO010000003">
    <property type="protein sequence ID" value="KAK9213815.1"/>
    <property type="molecule type" value="Genomic_DNA"/>
</dbReference>
<comment type="subcellular location">
    <subcellularLocation>
        <location evidence="1">Membrane</location>
        <topology evidence="1">Single-pass type I membrane protein</topology>
    </subcellularLocation>
</comment>
<keyword evidence="13" id="KW-1185">Reference proteome</keyword>
<evidence type="ECO:0000256" key="8">
    <source>
        <dbReference type="ARBA" id="ARBA00023136"/>
    </source>
</evidence>
<evidence type="ECO:0000313" key="12">
    <source>
        <dbReference type="EMBL" id="KAK9213815.1"/>
    </source>
</evidence>
<evidence type="ECO:0000256" key="1">
    <source>
        <dbReference type="ARBA" id="ARBA00004479"/>
    </source>
</evidence>
<keyword evidence="3" id="KW-0433">Leucine-rich repeat</keyword>
<evidence type="ECO:0000313" key="13">
    <source>
        <dbReference type="Proteomes" id="UP001428341"/>
    </source>
</evidence>
<keyword evidence="8" id="KW-0472">Membrane</keyword>
<reference evidence="12 13" key="1">
    <citation type="submission" date="2024-05" db="EMBL/GenBank/DDBJ databases">
        <title>Haplotype-resolved chromosome-level genome assembly of Huyou (Citrus changshanensis).</title>
        <authorList>
            <person name="Miao C."/>
            <person name="Chen W."/>
            <person name="Wu Y."/>
            <person name="Wang L."/>
            <person name="Zhao S."/>
            <person name="Grierson D."/>
            <person name="Xu C."/>
            <person name="Chen K."/>
        </authorList>
    </citation>
    <scope>NUCLEOTIDE SEQUENCE [LARGE SCALE GENOMIC DNA]</scope>
    <source>
        <strain evidence="12">01-14</strain>
        <tissue evidence="12">Leaf</tissue>
    </source>
</reference>
<protein>
    <recommendedName>
        <fullName evidence="11">Leucine-rich repeat-containing N-terminal plant-type domain-containing protein</fullName>
    </recommendedName>
</protein>
<dbReference type="FunFam" id="3.80.10.10:FF:000275">
    <property type="entry name" value="Leucine-rich repeat receptor-like protein kinase"/>
    <property type="match status" value="1"/>
</dbReference>
<accession>A0AAP0MN55</accession>
<dbReference type="Gene3D" id="3.80.10.10">
    <property type="entry name" value="Ribonuclease Inhibitor"/>
    <property type="match status" value="1"/>
</dbReference>
<feature type="domain" description="Leucine-rich repeat-containing N-terminal plant-type" evidence="11">
    <location>
        <begin position="24"/>
        <end position="62"/>
    </location>
</feature>
<keyword evidence="4" id="KW-0812">Transmembrane</keyword>
<dbReference type="Pfam" id="PF00560">
    <property type="entry name" value="LRR_1"/>
    <property type="match status" value="1"/>
</dbReference>
<dbReference type="SUPFAM" id="SSF52058">
    <property type="entry name" value="L domain-like"/>
    <property type="match status" value="1"/>
</dbReference>
<dbReference type="AlphaFoldDB" id="A0AAP0MN55"/>
<evidence type="ECO:0000256" key="10">
    <source>
        <dbReference type="SAM" id="SignalP"/>
    </source>
</evidence>
<evidence type="ECO:0000256" key="4">
    <source>
        <dbReference type="ARBA" id="ARBA00022692"/>
    </source>
</evidence>
<keyword evidence="5 10" id="KW-0732">Signal</keyword>
<dbReference type="Pfam" id="PF13855">
    <property type="entry name" value="LRR_8"/>
    <property type="match status" value="1"/>
</dbReference>
<evidence type="ECO:0000256" key="2">
    <source>
        <dbReference type="ARBA" id="ARBA00009592"/>
    </source>
</evidence>
<gene>
    <name evidence="12" type="ORF">WN944_005800</name>
</gene>
<evidence type="ECO:0000256" key="5">
    <source>
        <dbReference type="ARBA" id="ARBA00022729"/>
    </source>
</evidence>
<dbReference type="InterPro" id="IPR013210">
    <property type="entry name" value="LRR_N_plant-typ"/>
</dbReference>
<evidence type="ECO:0000256" key="3">
    <source>
        <dbReference type="ARBA" id="ARBA00022614"/>
    </source>
</evidence>
<comment type="caution">
    <text evidence="12">The sequence shown here is derived from an EMBL/GenBank/DDBJ whole genome shotgun (WGS) entry which is preliminary data.</text>
</comment>
<dbReference type="InterPro" id="IPR053211">
    <property type="entry name" value="DNA_repair-toleration"/>
</dbReference>
<comment type="similarity">
    <text evidence="2">Belongs to the RLP family.</text>
</comment>
<feature type="signal peptide" evidence="10">
    <location>
        <begin position="1"/>
        <end position="18"/>
    </location>
</feature>
<evidence type="ECO:0000256" key="7">
    <source>
        <dbReference type="ARBA" id="ARBA00022989"/>
    </source>
</evidence>
<dbReference type="Proteomes" id="UP001428341">
    <property type="component" value="Unassembled WGS sequence"/>
</dbReference>
<keyword evidence="6" id="KW-0677">Repeat</keyword>
<keyword evidence="9" id="KW-0325">Glycoprotein</keyword>
<dbReference type="PANTHER" id="PTHR48060">
    <property type="entry name" value="DNA DAMAGE-REPAIR/TOLERATION PROTEIN DRT100"/>
    <property type="match status" value="1"/>
</dbReference>
<dbReference type="GO" id="GO:0016020">
    <property type="term" value="C:membrane"/>
    <property type="evidence" value="ECO:0007669"/>
    <property type="project" value="UniProtKB-SubCell"/>
</dbReference>
<organism evidence="12 13">
    <name type="scientific">Citrus x changshan-huyou</name>
    <dbReference type="NCBI Taxonomy" id="2935761"/>
    <lineage>
        <taxon>Eukaryota</taxon>
        <taxon>Viridiplantae</taxon>
        <taxon>Streptophyta</taxon>
        <taxon>Embryophyta</taxon>
        <taxon>Tracheophyta</taxon>
        <taxon>Spermatophyta</taxon>
        <taxon>Magnoliopsida</taxon>
        <taxon>eudicotyledons</taxon>
        <taxon>Gunneridae</taxon>
        <taxon>Pentapetalae</taxon>
        <taxon>rosids</taxon>
        <taxon>malvids</taxon>
        <taxon>Sapindales</taxon>
        <taxon>Rutaceae</taxon>
        <taxon>Aurantioideae</taxon>
        <taxon>Citrus</taxon>
    </lineage>
</organism>
<dbReference type="Pfam" id="PF08263">
    <property type="entry name" value="LRRNT_2"/>
    <property type="match status" value="1"/>
</dbReference>
<evidence type="ECO:0000256" key="6">
    <source>
        <dbReference type="ARBA" id="ARBA00022737"/>
    </source>
</evidence>